<reference evidence="1" key="1">
    <citation type="submission" date="2022-04" db="EMBL/GenBank/DDBJ databases">
        <title>Carnegiea gigantea Genome sequencing and assembly v2.</title>
        <authorList>
            <person name="Copetti D."/>
            <person name="Sanderson M.J."/>
            <person name="Burquez A."/>
            <person name="Wojciechowski M.F."/>
        </authorList>
    </citation>
    <scope>NUCLEOTIDE SEQUENCE</scope>
    <source>
        <strain evidence="1">SGP5-SGP5p</strain>
        <tissue evidence="1">Aerial part</tissue>
    </source>
</reference>
<dbReference type="EMBL" id="JAKOGI010000086">
    <property type="protein sequence ID" value="KAJ8444812.1"/>
    <property type="molecule type" value="Genomic_DNA"/>
</dbReference>
<dbReference type="AlphaFoldDB" id="A0A9Q1KLF4"/>
<name>A0A9Q1KLF4_9CARY</name>
<evidence type="ECO:0000313" key="1">
    <source>
        <dbReference type="EMBL" id="KAJ8444812.1"/>
    </source>
</evidence>
<dbReference type="Proteomes" id="UP001153076">
    <property type="component" value="Unassembled WGS sequence"/>
</dbReference>
<protein>
    <submittedName>
        <fullName evidence="1">Uncharacterized protein</fullName>
    </submittedName>
</protein>
<gene>
    <name evidence="1" type="ORF">Cgig2_034047</name>
</gene>
<sequence>MTILYMLDIRLKVALLVESVRGQGHQEFTKELCMVLMPPPVAFMLGFSRLLSPCLGLSVCFRVGFSQLALPPYWPPRPLSLYSPSPSSIYTWPQSLSIFRTLSGGQKFTSLGSKRTKREEVEKRPGLTSATATYSSVTFNDSAEPEGARAQDLVKPSTEAYLAKRSAAKKAIACAWVFTEGSPTTRQATRWLSVCSRRSQCLVEGRALPGLSAWGRPLNPYSFRRRGLNP</sequence>
<accession>A0A9Q1KLF4</accession>
<keyword evidence="2" id="KW-1185">Reference proteome</keyword>
<organism evidence="1 2">
    <name type="scientific">Carnegiea gigantea</name>
    <dbReference type="NCBI Taxonomy" id="171969"/>
    <lineage>
        <taxon>Eukaryota</taxon>
        <taxon>Viridiplantae</taxon>
        <taxon>Streptophyta</taxon>
        <taxon>Embryophyta</taxon>
        <taxon>Tracheophyta</taxon>
        <taxon>Spermatophyta</taxon>
        <taxon>Magnoliopsida</taxon>
        <taxon>eudicotyledons</taxon>
        <taxon>Gunneridae</taxon>
        <taxon>Pentapetalae</taxon>
        <taxon>Caryophyllales</taxon>
        <taxon>Cactineae</taxon>
        <taxon>Cactaceae</taxon>
        <taxon>Cactoideae</taxon>
        <taxon>Echinocereeae</taxon>
        <taxon>Carnegiea</taxon>
    </lineage>
</organism>
<proteinExistence type="predicted"/>
<comment type="caution">
    <text evidence="1">The sequence shown here is derived from an EMBL/GenBank/DDBJ whole genome shotgun (WGS) entry which is preliminary data.</text>
</comment>
<evidence type="ECO:0000313" key="2">
    <source>
        <dbReference type="Proteomes" id="UP001153076"/>
    </source>
</evidence>